<dbReference type="CDD" id="cd04187">
    <property type="entry name" value="DPM1_like_bac"/>
    <property type="match status" value="1"/>
</dbReference>
<evidence type="ECO:0000256" key="4">
    <source>
        <dbReference type="ARBA" id="ARBA00022692"/>
    </source>
</evidence>
<dbReference type="SUPFAM" id="SSF53448">
    <property type="entry name" value="Nucleotide-diphospho-sugar transferases"/>
    <property type="match status" value="1"/>
</dbReference>
<proteinExistence type="predicted"/>
<protein>
    <submittedName>
        <fullName evidence="9">Glycosyl transferase family protein</fullName>
    </submittedName>
</protein>
<reference evidence="9 10" key="1">
    <citation type="journal article" date="2017" name="DNA Res.">
        <title>Complete genome sequence and expression profile of the commercial lytic enzyme producer Lysobacter enzymogenes M497-1.</title>
        <authorList>
            <person name="Takami H."/>
            <person name="Toyoda A."/>
            <person name="Uchiyama I."/>
            <person name="Itoh T."/>
            <person name="Takaki Y."/>
            <person name="Arai W."/>
            <person name="Nishi S."/>
            <person name="Kawai M."/>
            <person name="Shinya K."/>
            <person name="Ikeda H."/>
        </authorList>
    </citation>
    <scope>NUCLEOTIDE SEQUENCE [LARGE SCALE GENOMIC DNA]</scope>
    <source>
        <strain evidence="9 10">M497-1</strain>
    </source>
</reference>
<gene>
    <name evidence="9" type="ORF">LEN_0965</name>
</gene>
<feature type="transmembrane region" description="Helical" evidence="7">
    <location>
        <begin position="232"/>
        <end position="257"/>
    </location>
</feature>
<keyword evidence="2" id="KW-0328">Glycosyltransferase</keyword>
<dbReference type="PANTHER" id="PTHR48090:SF1">
    <property type="entry name" value="PROPHAGE BACTOPRENOL GLUCOSYL TRANSFERASE HOMOLOG"/>
    <property type="match status" value="1"/>
</dbReference>
<dbReference type="InterPro" id="IPR029044">
    <property type="entry name" value="Nucleotide-diphossugar_trans"/>
</dbReference>
<keyword evidence="5 7" id="KW-1133">Transmembrane helix</keyword>
<dbReference type="Proteomes" id="UP000218824">
    <property type="component" value="Chromosome"/>
</dbReference>
<dbReference type="GO" id="GO:0005886">
    <property type="term" value="C:plasma membrane"/>
    <property type="evidence" value="ECO:0007669"/>
    <property type="project" value="TreeGrafter"/>
</dbReference>
<evidence type="ECO:0000256" key="6">
    <source>
        <dbReference type="ARBA" id="ARBA00023136"/>
    </source>
</evidence>
<evidence type="ECO:0000256" key="2">
    <source>
        <dbReference type="ARBA" id="ARBA00022676"/>
    </source>
</evidence>
<dbReference type="AlphaFoldDB" id="A0AAU9AE09"/>
<evidence type="ECO:0000256" key="5">
    <source>
        <dbReference type="ARBA" id="ARBA00022989"/>
    </source>
</evidence>
<keyword evidence="3 9" id="KW-0808">Transferase</keyword>
<evidence type="ECO:0000256" key="1">
    <source>
        <dbReference type="ARBA" id="ARBA00004141"/>
    </source>
</evidence>
<evidence type="ECO:0000256" key="7">
    <source>
        <dbReference type="SAM" id="Phobius"/>
    </source>
</evidence>
<dbReference type="Gene3D" id="3.90.550.10">
    <property type="entry name" value="Spore Coat Polysaccharide Biosynthesis Protein SpsA, Chain A"/>
    <property type="match status" value="1"/>
</dbReference>
<name>A0AAU9AE09_LYSEN</name>
<dbReference type="EMBL" id="AP014940">
    <property type="protein sequence ID" value="BAV96452.1"/>
    <property type="molecule type" value="Genomic_DNA"/>
</dbReference>
<dbReference type="Pfam" id="PF00535">
    <property type="entry name" value="Glycos_transf_2"/>
    <property type="match status" value="1"/>
</dbReference>
<dbReference type="InterPro" id="IPR001173">
    <property type="entry name" value="Glyco_trans_2-like"/>
</dbReference>
<dbReference type="GO" id="GO:0016757">
    <property type="term" value="F:glycosyltransferase activity"/>
    <property type="evidence" value="ECO:0007669"/>
    <property type="project" value="UniProtKB-KW"/>
</dbReference>
<feature type="transmembrane region" description="Helical" evidence="7">
    <location>
        <begin position="263"/>
        <end position="291"/>
    </location>
</feature>
<keyword evidence="6 7" id="KW-0472">Membrane</keyword>
<dbReference type="PANTHER" id="PTHR48090">
    <property type="entry name" value="UNDECAPRENYL-PHOSPHATE 4-DEOXY-4-FORMAMIDO-L-ARABINOSE TRANSFERASE-RELATED"/>
    <property type="match status" value="1"/>
</dbReference>
<dbReference type="GeneID" id="83062856"/>
<organism evidence="9 10">
    <name type="scientific">Lysobacter enzymogenes</name>
    <dbReference type="NCBI Taxonomy" id="69"/>
    <lineage>
        <taxon>Bacteria</taxon>
        <taxon>Pseudomonadati</taxon>
        <taxon>Pseudomonadota</taxon>
        <taxon>Gammaproteobacteria</taxon>
        <taxon>Lysobacterales</taxon>
        <taxon>Lysobacteraceae</taxon>
        <taxon>Lysobacter</taxon>
    </lineage>
</organism>
<evidence type="ECO:0000256" key="3">
    <source>
        <dbReference type="ARBA" id="ARBA00022679"/>
    </source>
</evidence>
<dbReference type="InterPro" id="IPR050256">
    <property type="entry name" value="Glycosyltransferase_2"/>
</dbReference>
<evidence type="ECO:0000259" key="8">
    <source>
        <dbReference type="Pfam" id="PF00535"/>
    </source>
</evidence>
<accession>A0AAU9AE09</accession>
<evidence type="ECO:0000313" key="10">
    <source>
        <dbReference type="Proteomes" id="UP000218824"/>
    </source>
</evidence>
<sequence>MKSLQILCPVFREEEVILEFHARLRAAVAALGERYRLSFVYAMDPSPDRTEAILLALAQRDPDVRVLVMSRRFGHQAALIAGIDSCDADALIMLDSDGQHPPELIPQLVEQWENGAQIVQAMRQDGAETGFLKRTTSAMFYRVISRIGSIQLNPGAADYRLLDRAVVRVIRDEVQERNIFLRGIVAWVGYRIAFVEFEPLARMKGASKYRPSVLINFAIQGISSFSKTPLRLCTITGLIVAALSVLAGAAQVVGYVFGHGVGAAGWASLMTFVSFLGGLQLFFMGIFGEYLGQIFDEVKRRPRYLIRTDSATLAKTQDGAELPRAIEVD</sequence>
<comment type="subcellular location">
    <subcellularLocation>
        <location evidence="1">Membrane</location>
        <topology evidence="1">Multi-pass membrane protein</topology>
    </subcellularLocation>
</comment>
<keyword evidence="4 7" id="KW-0812">Transmembrane</keyword>
<dbReference type="RefSeq" id="WP_096376861.1">
    <property type="nucleotide sequence ID" value="NZ_AP014940.1"/>
</dbReference>
<dbReference type="KEGG" id="lem:LEN_0965"/>
<feature type="domain" description="Glycosyltransferase 2-like" evidence="8">
    <location>
        <begin position="6"/>
        <end position="166"/>
    </location>
</feature>
<evidence type="ECO:0000313" key="9">
    <source>
        <dbReference type="EMBL" id="BAV96452.1"/>
    </source>
</evidence>